<dbReference type="Gene3D" id="3.10.50.40">
    <property type="match status" value="1"/>
</dbReference>
<keyword evidence="6 12" id="KW-0472">Membrane</keyword>
<dbReference type="Pfam" id="PF13616">
    <property type="entry name" value="Rotamase_3"/>
    <property type="match status" value="1"/>
</dbReference>
<evidence type="ECO:0000256" key="4">
    <source>
        <dbReference type="ARBA" id="ARBA00022692"/>
    </source>
</evidence>
<dbReference type="SUPFAM" id="SSF54534">
    <property type="entry name" value="FKBP-like"/>
    <property type="match status" value="1"/>
</dbReference>
<comment type="similarity">
    <text evidence="8">Belongs to the PpiD chaperone family.</text>
</comment>
<gene>
    <name evidence="14" type="ORF">IPP15_15185</name>
</gene>
<dbReference type="PANTHER" id="PTHR47529:SF1">
    <property type="entry name" value="PERIPLASMIC CHAPERONE PPID"/>
    <property type="match status" value="1"/>
</dbReference>
<keyword evidence="5 12" id="KW-1133">Transmembrane helix</keyword>
<sequence length="703" mass="78483">MALISEIRKHSWVLIVMVALGMGGFVLMDMVSKASRANGSSYTVGTVNGQKIEWPDFQRAERILYPNSTGDVYGQRNYIWNYMVEERLLRDESEDLGLSVGEEELQDLEFGTHLSPIIQRNFRDPNTGQVDMKNLDQIKANLGTGKLQPQLEEYWGYQSGEIKKERIQRKLTNIVKKGIYTPTWMAQQLQAEQGTTLDFKYVKIPVDTTATSEVKLTDDDFKAFMKENEGLMKKKEEFRTVEFVVFNVVPTAEDSALVRTAITDRIQQFREAKNDSLFVENNYGTIDAVYYKKDDLAESIADTAFKLPIGSVYGPYIDGVDMKAVKILDRKIIADSVKARHILIRAENAGAIASARKTIDSLRTLIESGKERFDSLAMRVSQDGSGPKGGDLGYSAINRMVKPFNDALFFTGKKEGELQVVTTQFGVHLIEITGRKYIKNTEGVKLAYLIEPIVPSESTQAAIYDDAIEFSGQNRTVEALHKAVEAKPELSVETAEGLTANGYQFSTLGSGGTSRDIIRWAFKKDTKLGSVSPEVFVYDEPTLFYNAHYVVPGLKSIMKPGTYTLAEVKEKYKQKVLEKKQAELIASKITSTDLQAIADQFHVPIDTFKNVNFNMSYLDGIGGETALIGRVSIMKVGETSKPIAGQTGTFVAQVYNMADPNVTTDLSSFKNQSLMVARGSVDSRLMEVLKAKAKLSDNRYTFY</sequence>
<keyword evidence="4 12" id="KW-0812">Transmembrane</keyword>
<accession>A0A9D7XTH2</accession>
<keyword evidence="7" id="KW-0143">Chaperone</keyword>
<dbReference type="InterPro" id="IPR052029">
    <property type="entry name" value="PpiD_chaperone"/>
</dbReference>
<dbReference type="Pfam" id="PF13623">
    <property type="entry name" value="SurA_N_2"/>
    <property type="match status" value="1"/>
</dbReference>
<evidence type="ECO:0000256" key="3">
    <source>
        <dbReference type="ARBA" id="ARBA00022519"/>
    </source>
</evidence>
<name>A0A9D7XTH2_9BACT</name>
<dbReference type="InterPro" id="IPR000297">
    <property type="entry name" value="PPIase_PpiC"/>
</dbReference>
<dbReference type="InterPro" id="IPR027304">
    <property type="entry name" value="Trigger_fact/SurA_dom_sf"/>
</dbReference>
<feature type="domain" description="PpiC" evidence="13">
    <location>
        <begin position="334"/>
        <end position="434"/>
    </location>
</feature>
<dbReference type="SUPFAM" id="SSF109998">
    <property type="entry name" value="Triger factor/SurA peptide-binding domain-like"/>
    <property type="match status" value="1"/>
</dbReference>
<evidence type="ECO:0000256" key="1">
    <source>
        <dbReference type="ARBA" id="ARBA00004382"/>
    </source>
</evidence>
<evidence type="ECO:0000256" key="10">
    <source>
        <dbReference type="ARBA" id="ARBA00042775"/>
    </source>
</evidence>
<evidence type="ECO:0000256" key="12">
    <source>
        <dbReference type="SAM" id="Phobius"/>
    </source>
</evidence>
<dbReference type="InterPro" id="IPR046357">
    <property type="entry name" value="PPIase_dom_sf"/>
</dbReference>
<dbReference type="InterPro" id="IPR023058">
    <property type="entry name" value="PPIase_PpiC_CS"/>
</dbReference>
<evidence type="ECO:0000256" key="7">
    <source>
        <dbReference type="ARBA" id="ARBA00023186"/>
    </source>
</evidence>
<protein>
    <recommendedName>
        <fullName evidence="9">Periplasmic chaperone PpiD</fullName>
    </recommendedName>
    <alternativeName>
        <fullName evidence="10">Periplasmic folding chaperone</fullName>
    </alternativeName>
</protein>
<dbReference type="EMBL" id="JADKGY010000022">
    <property type="protein sequence ID" value="MBK9983698.1"/>
    <property type="molecule type" value="Genomic_DNA"/>
</dbReference>
<keyword evidence="11" id="KW-0697">Rotamase</keyword>
<keyword evidence="3" id="KW-0997">Cell inner membrane</keyword>
<dbReference type="GO" id="GO:0003755">
    <property type="term" value="F:peptidyl-prolyl cis-trans isomerase activity"/>
    <property type="evidence" value="ECO:0007669"/>
    <property type="project" value="UniProtKB-KW"/>
</dbReference>
<reference evidence="14 15" key="1">
    <citation type="submission" date="2020-10" db="EMBL/GenBank/DDBJ databases">
        <title>Connecting structure to function with the recovery of over 1000 high-quality activated sludge metagenome-assembled genomes encoding full-length rRNA genes using long-read sequencing.</title>
        <authorList>
            <person name="Singleton C.M."/>
            <person name="Petriglieri F."/>
            <person name="Kristensen J.M."/>
            <person name="Kirkegaard R.H."/>
            <person name="Michaelsen T.Y."/>
            <person name="Andersen M.H."/>
            <person name="Karst S.M."/>
            <person name="Dueholm M.S."/>
            <person name="Nielsen P.H."/>
            <person name="Albertsen M."/>
        </authorList>
    </citation>
    <scope>NUCLEOTIDE SEQUENCE [LARGE SCALE GENOMIC DNA]</scope>
    <source>
        <strain evidence="14">Ribe_18-Q3-R11-54_MAXAC.273</strain>
    </source>
</reference>
<organism evidence="14 15">
    <name type="scientific">Candidatus Opimibacter skivensis</name>
    <dbReference type="NCBI Taxonomy" id="2982028"/>
    <lineage>
        <taxon>Bacteria</taxon>
        <taxon>Pseudomonadati</taxon>
        <taxon>Bacteroidota</taxon>
        <taxon>Saprospiria</taxon>
        <taxon>Saprospirales</taxon>
        <taxon>Saprospiraceae</taxon>
        <taxon>Candidatus Opimibacter</taxon>
    </lineage>
</organism>
<keyword evidence="11 14" id="KW-0413">Isomerase</keyword>
<dbReference type="GO" id="GO:0005886">
    <property type="term" value="C:plasma membrane"/>
    <property type="evidence" value="ECO:0007669"/>
    <property type="project" value="UniProtKB-SubCell"/>
</dbReference>
<proteinExistence type="inferred from homology"/>
<evidence type="ECO:0000313" key="15">
    <source>
        <dbReference type="Proteomes" id="UP000808337"/>
    </source>
</evidence>
<evidence type="ECO:0000256" key="2">
    <source>
        <dbReference type="ARBA" id="ARBA00022475"/>
    </source>
</evidence>
<evidence type="ECO:0000313" key="14">
    <source>
        <dbReference type="EMBL" id="MBK9983698.1"/>
    </source>
</evidence>
<dbReference type="PROSITE" id="PS50198">
    <property type="entry name" value="PPIC_PPIASE_2"/>
    <property type="match status" value="1"/>
</dbReference>
<dbReference type="PROSITE" id="PS01096">
    <property type="entry name" value="PPIC_PPIASE_1"/>
    <property type="match status" value="1"/>
</dbReference>
<comment type="subcellular location">
    <subcellularLocation>
        <location evidence="1">Cell inner membrane</location>
        <topology evidence="1">Single-pass type II membrane protein</topology>
        <orientation evidence="1">Periplasmic side</orientation>
    </subcellularLocation>
</comment>
<evidence type="ECO:0000256" key="11">
    <source>
        <dbReference type="PROSITE-ProRule" id="PRU00278"/>
    </source>
</evidence>
<dbReference type="Proteomes" id="UP000808337">
    <property type="component" value="Unassembled WGS sequence"/>
</dbReference>
<keyword evidence="2" id="KW-1003">Cell membrane</keyword>
<dbReference type="AlphaFoldDB" id="A0A9D7XTH2"/>
<comment type="caution">
    <text evidence="14">The sequence shown here is derived from an EMBL/GenBank/DDBJ whole genome shotgun (WGS) entry which is preliminary data.</text>
</comment>
<evidence type="ECO:0000256" key="5">
    <source>
        <dbReference type="ARBA" id="ARBA00022989"/>
    </source>
</evidence>
<feature type="transmembrane region" description="Helical" evidence="12">
    <location>
        <begin position="12"/>
        <end position="31"/>
    </location>
</feature>
<evidence type="ECO:0000256" key="8">
    <source>
        <dbReference type="ARBA" id="ARBA00038408"/>
    </source>
</evidence>
<evidence type="ECO:0000256" key="9">
    <source>
        <dbReference type="ARBA" id="ARBA00040743"/>
    </source>
</evidence>
<evidence type="ECO:0000259" key="13">
    <source>
        <dbReference type="PROSITE" id="PS50198"/>
    </source>
</evidence>
<dbReference type="PANTHER" id="PTHR47529">
    <property type="entry name" value="PEPTIDYL-PROLYL CIS-TRANS ISOMERASE D"/>
    <property type="match status" value="1"/>
</dbReference>
<evidence type="ECO:0000256" key="6">
    <source>
        <dbReference type="ARBA" id="ARBA00023136"/>
    </source>
</evidence>